<feature type="compositionally biased region" description="Basic residues" evidence="1">
    <location>
        <begin position="330"/>
        <end position="343"/>
    </location>
</feature>
<dbReference type="EMBL" id="JBBXMP010000014">
    <property type="protein sequence ID" value="KAL0069186.1"/>
    <property type="molecule type" value="Genomic_DNA"/>
</dbReference>
<gene>
    <name evidence="2" type="ORF">AAF712_003874</name>
</gene>
<evidence type="ECO:0000256" key="1">
    <source>
        <dbReference type="SAM" id="MobiDB-lite"/>
    </source>
</evidence>
<evidence type="ECO:0000313" key="3">
    <source>
        <dbReference type="Proteomes" id="UP001437256"/>
    </source>
</evidence>
<accession>A0ABR3A5C7</accession>
<organism evidence="2 3">
    <name type="scientific">Marasmius tenuissimus</name>
    <dbReference type="NCBI Taxonomy" id="585030"/>
    <lineage>
        <taxon>Eukaryota</taxon>
        <taxon>Fungi</taxon>
        <taxon>Dikarya</taxon>
        <taxon>Basidiomycota</taxon>
        <taxon>Agaricomycotina</taxon>
        <taxon>Agaricomycetes</taxon>
        <taxon>Agaricomycetidae</taxon>
        <taxon>Agaricales</taxon>
        <taxon>Marasmiineae</taxon>
        <taxon>Marasmiaceae</taxon>
        <taxon>Marasmius</taxon>
    </lineage>
</organism>
<feature type="compositionally biased region" description="Polar residues" evidence="1">
    <location>
        <begin position="1"/>
        <end position="22"/>
    </location>
</feature>
<name>A0ABR3A5C7_9AGAR</name>
<protein>
    <submittedName>
        <fullName evidence="2">Uncharacterized protein</fullName>
    </submittedName>
</protein>
<feature type="region of interest" description="Disordered" evidence="1">
    <location>
        <begin position="314"/>
        <end position="351"/>
    </location>
</feature>
<dbReference type="Pfam" id="PF14223">
    <property type="entry name" value="Retrotran_gag_2"/>
    <property type="match status" value="1"/>
</dbReference>
<feature type="compositionally biased region" description="Low complexity" evidence="1">
    <location>
        <begin position="314"/>
        <end position="329"/>
    </location>
</feature>
<sequence>MSQNPSQHNSRTGSTQATSSPRTEPALPGFPDSDTFWSFQPPGHTYNITNAQGGAAVPVFGNPDHPIYANVAANSFPAGSGAIMTIPELKDSAIWNAFFYKYTAYLQQQGTFQVLTETKPAASASGYADWYTRNNKALGVFKSRVNQALESLMTDDIKETIENFQKAFGQKDTAWLLNIYEEFHHVTFFSNQNPLPVITKMDQKRKELKVLSVNIPESLFILIVIAKLPTGPWEILKQKIIQEKKEDLKVVKLIALITNKWNRHCGAHESTLAARISGIHCFIPLNAPPWSCQNCQSGGDSSCSNNWKNNNCSGNGNNNQGNHNQQSQKGKGKGKGKAGKKKQNNQGKQNSWHLSANLACATFDQELMAPLWVYMANISTNPLDAIDTDTDSEHSSMPSLVTLSDTDEIDMEISSDSSSEFEEGEVVEQPPIPTKSQWPPHDKNNPYAPWAPPLPEPVPEIYFPTFAPSDFPYTLANQQSISQFLILYTQENV</sequence>
<evidence type="ECO:0000313" key="2">
    <source>
        <dbReference type="EMBL" id="KAL0069186.1"/>
    </source>
</evidence>
<proteinExistence type="predicted"/>
<keyword evidence="3" id="KW-1185">Reference proteome</keyword>
<reference evidence="2 3" key="1">
    <citation type="submission" date="2024-05" db="EMBL/GenBank/DDBJ databases">
        <title>A draft genome resource for the thread blight pathogen Marasmius tenuissimus strain MS-2.</title>
        <authorList>
            <person name="Yulfo-Soto G.E."/>
            <person name="Baruah I.K."/>
            <person name="Amoako-Attah I."/>
            <person name="Bukari Y."/>
            <person name="Meinhardt L.W."/>
            <person name="Bailey B.A."/>
            <person name="Cohen S.P."/>
        </authorList>
    </citation>
    <scope>NUCLEOTIDE SEQUENCE [LARGE SCALE GENOMIC DNA]</scope>
    <source>
        <strain evidence="2 3">MS-2</strain>
    </source>
</reference>
<feature type="region of interest" description="Disordered" evidence="1">
    <location>
        <begin position="430"/>
        <end position="451"/>
    </location>
</feature>
<feature type="region of interest" description="Disordered" evidence="1">
    <location>
        <begin position="1"/>
        <end position="34"/>
    </location>
</feature>
<dbReference type="Proteomes" id="UP001437256">
    <property type="component" value="Unassembled WGS sequence"/>
</dbReference>
<comment type="caution">
    <text evidence="2">The sequence shown here is derived from an EMBL/GenBank/DDBJ whole genome shotgun (WGS) entry which is preliminary data.</text>
</comment>